<evidence type="ECO:0000256" key="1">
    <source>
        <dbReference type="PROSITE-ProRule" id="PRU00244"/>
    </source>
</evidence>
<evidence type="ECO:0000313" key="4">
    <source>
        <dbReference type="EMBL" id="BDW84143.1"/>
    </source>
</evidence>
<dbReference type="Pfam" id="PF04397">
    <property type="entry name" value="LytTR"/>
    <property type="match status" value="1"/>
</dbReference>
<dbReference type="InterPro" id="IPR005330">
    <property type="entry name" value="MHYT_dom"/>
</dbReference>
<keyword evidence="1" id="KW-0472">Membrane</keyword>
<feature type="domain" description="HTH LytTR-type" evidence="3">
    <location>
        <begin position="275"/>
        <end position="381"/>
    </location>
</feature>
<feature type="domain" description="MHYT" evidence="2">
    <location>
        <begin position="7"/>
        <end position="194"/>
    </location>
</feature>
<evidence type="ECO:0008006" key="6">
    <source>
        <dbReference type="Google" id="ProtNLM"/>
    </source>
</evidence>
<dbReference type="Proteomes" id="UP001337723">
    <property type="component" value="Chromosome"/>
</dbReference>
<evidence type="ECO:0000259" key="2">
    <source>
        <dbReference type="PROSITE" id="PS50924"/>
    </source>
</evidence>
<feature type="transmembrane region" description="Helical" evidence="1">
    <location>
        <begin position="209"/>
        <end position="233"/>
    </location>
</feature>
<dbReference type="PANTHER" id="PTHR35152">
    <property type="entry name" value="DOMAIN SIGNALLING PROTEIN, PUTATIVE (AFU_ORTHOLOGUE AFUA_5G11310)-RELATED"/>
    <property type="match status" value="1"/>
</dbReference>
<sequence length="381" mass="40781">MGLEYSHNAWLVLASFAIALMAGFTGLSMARGLSRVPEGQRKLRVAMSAIVLGGGIWSMHFVAMLGLQLPIPFFYDPLITLISALLGILVVGLALIVLHFRRRTPARITAAGVILGVGILGMHYTGMAGMQACRAAYTPGGLVLAGAISLVLSTLAVWIAYWDRTRRNVLMGTVCFAVAVVALHFIAVGTTQFFETDLSGFDLILGNEALAMVVTLAAFGICGAFLLAGATFFPEGEAVAAALPEAPMPERVGADAEPVVVAAKPVEPARGFQPIPYEREGRVLFADPAGVAAIRAEGHYTILYRGEERALCPWSISEAEKRLEGTDFLRVHRSYLINPAHVTGFERRKDTGVVFFDGVASLGKVPVSRSRLTEVREVLGL</sequence>
<dbReference type="AlphaFoldDB" id="A0AA48H9F9"/>
<dbReference type="PIRSF" id="PIRSF036615">
    <property type="entry name" value="MHYT_LytTR"/>
    <property type="match status" value="1"/>
</dbReference>
<dbReference type="PANTHER" id="PTHR35152:SF1">
    <property type="entry name" value="DOMAIN SIGNALLING PROTEIN, PUTATIVE (AFU_ORTHOLOGUE AFUA_5G11310)-RELATED"/>
    <property type="match status" value="1"/>
</dbReference>
<dbReference type="InterPro" id="IPR012073">
    <property type="entry name" value="LytTR_MHYT"/>
</dbReference>
<feature type="transmembrane region" description="Helical" evidence="1">
    <location>
        <begin position="110"/>
        <end position="130"/>
    </location>
</feature>
<evidence type="ECO:0000313" key="5">
    <source>
        <dbReference type="Proteomes" id="UP001337723"/>
    </source>
</evidence>
<dbReference type="GO" id="GO:0016020">
    <property type="term" value="C:membrane"/>
    <property type="evidence" value="ECO:0007669"/>
    <property type="project" value="UniProtKB-UniRule"/>
</dbReference>
<dbReference type="InterPro" id="IPR007492">
    <property type="entry name" value="LytTR_DNA-bd_dom"/>
</dbReference>
<dbReference type="Pfam" id="PF03707">
    <property type="entry name" value="MHYT"/>
    <property type="match status" value="2"/>
</dbReference>
<feature type="transmembrane region" description="Helical" evidence="1">
    <location>
        <begin position="142"/>
        <end position="162"/>
    </location>
</feature>
<protein>
    <recommendedName>
        <fullName evidence="6">NO-binding membrane sensor protein with MHYT domain</fullName>
    </recommendedName>
</protein>
<keyword evidence="1" id="KW-1133">Transmembrane helix</keyword>
<dbReference type="Gene3D" id="2.40.50.1020">
    <property type="entry name" value="LytTr DNA-binding domain"/>
    <property type="match status" value="1"/>
</dbReference>
<keyword evidence="1" id="KW-0812">Transmembrane</keyword>
<accession>A0AA48H9F9</accession>
<organism evidence="4 5">
    <name type="scientific">Roseicyclus marinus</name>
    <dbReference type="NCBI Taxonomy" id="2161673"/>
    <lineage>
        <taxon>Bacteria</taxon>
        <taxon>Pseudomonadati</taxon>
        <taxon>Pseudomonadota</taxon>
        <taxon>Alphaproteobacteria</taxon>
        <taxon>Rhodobacterales</taxon>
        <taxon>Roseobacteraceae</taxon>
        <taxon>Roseicyclus</taxon>
    </lineage>
</organism>
<keyword evidence="5" id="KW-1185">Reference proteome</keyword>
<dbReference type="KEGG" id="rmai:MACH21_03200"/>
<dbReference type="RefSeq" id="WP_338273755.1">
    <property type="nucleotide sequence ID" value="NZ_AP027266.1"/>
</dbReference>
<feature type="transmembrane region" description="Helical" evidence="1">
    <location>
        <begin position="12"/>
        <end position="33"/>
    </location>
</feature>
<dbReference type="SMART" id="SM00850">
    <property type="entry name" value="LytTR"/>
    <property type="match status" value="1"/>
</dbReference>
<feature type="transmembrane region" description="Helical" evidence="1">
    <location>
        <begin position="169"/>
        <end position="189"/>
    </location>
</feature>
<reference evidence="4 5" key="1">
    <citation type="submission" date="2023-01" db="EMBL/GenBank/DDBJ databases">
        <title>Complete genome sequence of Roseicyclus marinus strain Dej080120_10.</title>
        <authorList>
            <person name="Ueki S."/>
            <person name="Maruyama F."/>
        </authorList>
    </citation>
    <scope>NUCLEOTIDE SEQUENCE [LARGE SCALE GENOMIC DNA]</scope>
    <source>
        <strain evidence="4 5">Dej080120_10</strain>
    </source>
</reference>
<name>A0AA48H9F9_9RHOB</name>
<dbReference type="PROSITE" id="PS50924">
    <property type="entry name" value="MHYT"/>
    <property type="match status" value="1"/>
</dbReference>
<dbReference type="PROSITE" id="PS50930">
    <property type="entry name" value="HTH_LYTTR"/>
    <property type="match status" value="1"/>
</dbReference>
<gene>
    <name evidence="4" type="ORF">MACH21_03200</name>
</gene>
<feature type="transmembrane region" description="Helical" evidence="1">
    <location>
        <begin position="78"/>
        <end position="98"/>
    </location>
</feature>
<evidence type="ECO:0000259" key="3">
    <source>
        <dbReference type="PROSITE" id="PS50930"/>
    </source>
</evidence>
<proteinExistence type="predicted"/>
<feature type="transmembrane region" description="Helical" evidence="1">
    <location>
        <begin position="45"/>
        <end position="66"/>
    </location>
</feature>
<dbReference type="EMBL" id="AP027266">
    <property type="protein sequence ID" value="BDW84143.1"/>
    <property type="molecule type" value="Genomic_DNA"/>
</dbReference>
<dbReference type="GO" id="GO:0003677">
    <property type="term" value="F:DNA binding"/>
    <property type="evidence" value="ECO:0007669"/>
    <property type="project" value="InterPro"/>
</dbReference>